<protein>
    <recommendedName>
        <fullName evidence="2">Putative Flp pilus-assembly TadG-like N-terminal domain-containing protein</fullName>
    </recommendedName>
</protein>
<reference evidence="3 4" key="2">
    <citation type="submission" date="2020-08" db="EMBL/GenBank/DDBJ databases">
        <authorList>
            <person name="Partida-Martinez L."/>
            <person name="Huntemann M."/>
            <person name="Clum A."/>
            <person name="Wang J."/>
            <person name="Palaniappan K."/>
            <person name="Ritter S."/>
            <person name="Chen I.-M."/>
            <person name="Stamatis D."/>
            <person name="Reddy T."/>
            <person name="O'Malley R."/>
            <person name="Daum C."/>
            <person name="Shapiro N."/>
            <person name="Ivanova N."/>
            <person name="Kyrpides N."/>
            <person name="Woyke T."/>
        </authorList>
    </citation>
    <scope>NUCLEOTIDE SEQUENCE [LARGE SCALE GENOMIC DNA]</scope>
    <source>
        <strain evidence="3 4">RAS26</strain>
    </source>
</reference>
<keyword evidence="1" id="KW-1133">Transmembrane helix</keyword>
<dbReference type="AlphaFoldDB" id="A0A7W4YAV2"/>
<dbReference type="RefSeq" id="WP_183295796.1">
    <property type="nucleotide sequence ID" value="NZ_JACHVX010000002.1"/>
</dbReference>
<dbReference type="InterPro" id="IPR028087">
    <property type="entry name" value="Tad_N"/>
</dbReference>
<dbReference type="Proteomes" id="UP000518206">
    <property type="component" value="Unassembled WGS sequence"/>
</dbReference>
<name>A0A7W4YAV2_9CELL</name>
<dbReference type="Pfam" id="PF13400">
    <property type="entry name" value="Tad"/>
    <property type="match status" value="1"/>
</dbReference>
<comment type="caution">
    <text evidence="3">The sequence shown here is derived from an EMBL/GenBank/DDBJ whole genome shotgun (WGS) entry which is preliminary data.</text>
</comment>
<sequence length="178" mass="18562">MTARARRGSSLARAGATTRAPRRSWLGRAGADDGQTTVLTLGLVVVALLLVTVVVSATGVHLDRKRLLATADATALEAADALSTGAYFQPSGPGGTTSGGQILLTDRAVEGAARGYLAENPEISDRFVRLELVDATAVDGRSAQVRLRALVRPALVSWVTAPWSDGIVLEAESTARAW</sequence>
<evidence type="ECO:0000256" key="1">
    <source>
        <dbReference type="SAM" id="Phobius"/>
    </source>
</evidence>
<keyword evidence="1" id="KW-0812">Transmembrane</keyword>
<dbReference type="EMBL" id="JACHVX010000002">
    <property type="protein sequence ID" value="MBB2922973.1"/>
    <property type="molecule type" value="Genomic_DNA"/>
</dbReference>
<evidence type="ECO:0000313" key="4">
    <source>
        <dbReference type="Proteomes" id="UP000518206"/>
    </source>
</evidence>
<gene>
    <name evidence="3" type="ORF">FHR80_001885</name>
</gene>
<feature type="domain" description="Putative Flp pilus-assembly TadG-like N-terminal" evidence="2">
    <location>
        <begin position="34"/>
        <end position="81"/>
    </location>
</feature>
<evidence type="ECO:0000313" key="3">
    <source>
        <dbReference type="EMBL" id="MBB2922973.1"/>
    </source>
</evidence>
<keyword evidence="1" id="KW-0472">Membrane</keyword>
<accession>A0A7W4YAV2</accession>
<feature type="transmembrane region" description="Helical" evidence="1">
    <location>
        <begin position="38"/>
        <end position="60"/>
    </location>
</feature>
<reference evidence="3 4" key="1">
    <citation type="submission" date="2020-08" db="EMBL/GenBank/DDBJ databases">
        <title>The Agave Microbiome: Exploring the role of microbial communities in plant adaptations to desert environments.</title>
        <authorList>
            <person name="Partida-Martinez L.P."/>
        </authorList>
    </citation>
    <scope>NUCLEOTIDE SEQUENCE [LARGE SCALE GENOMIC DNA]</scope>
    <source>
        <strain evidence="3 4">RAS26</strain>
    </source>
</reference>
<organism evidence="3 4">
    <name type="scientific">Cellulomonas cellasea</name>
    <dbReference type="NCBI Taxonomy" id="43670"/>
    <lineage>
        <taxon>Bacteria</taxon>
        <taxon>Bacillati</taxon>
        <taxon>Actinomycetota</taxon>
        <taxon>Actinomycetes</taxon>
        <taxon>Micrococcales</taxon>
        <taxon>Cellulomonadaceae</taxon>
        <taxon>Cellulomonas</taxon>
    </lineage>
</organism>
<evidence type="ECO:0000259" key="2">
    <source>
        <dbReference type="Pfam" id="PF13400"/>
    </source>
</evidence>
<proteinExistence type="predicted"/>